<feature type="domain" description="TraD/TraG TraM recognition site" evidence="7">
    <location>
        <begin position="272"/>
        <end position="388"/>
    </location>
</feature>
<feature type="region of interest" description="Disordered" evidence="6">
    <location>
        <begin position="354"/>
        <end position="377"/>
    </location>
</feature>
<keyword evidence="3" id="KW-0812">Transmembrane</keyword>
<dbReference type="CDD" id="cd01127">
    <property type="entry name" value="TrwB_TraG_TraD_VirD4"/>
    <property type="match status" value="1"/>
</dbReference>
<protein>
    <submittedName>
        <fullName evidence="8">Type IV secretion system protein VirD4</fullName>
    </submittedName>
</protein>
<evidence type="ECO:0000256" key="3">
    <source>
        <dbReference type="ARBA" id="ARBA00022692"/>
    </source>
</evidence>
<keyword evidence="9" id="KW-1185">Reference proteome</keyword>
<evidence type="ECO:0000256" key="4">
    <source>
        <dbReference type="ARBA" id="ARBA00022989"/>
    </source>
</evidence>
<keyword evidence="5" id="KW-0472">Membrane</keyword>
<dbReference type="PANTHER" id="PTHR37937:SF1">
    <property type="entry name" value="CONJUGATIVE TRANSFER: DNA TRANSPORT"/>
    <property type="match status" value="1"/>
</dbReference>
<dbReference type="PANTHER" id="PTHR37937">
    <property type="entry name" value="CONJUGATIVE TRANSFER: DNA TRANSPORT"/>
    <property type="match status" value="1"/>
</dbReference>
<reference evidence="8 9" key="1">
    <citation type="submission" date="2020-08" db="EMBL/GenBank/DDBJ databases">
        <title>Sequencing the genomes of 1000 actinobacteria strains.</title>
        <authorList>
            <person name="Klenk H.-P."/>
        </authorList>
    </citation>
    <scope>NUCLEOTIDE SEQUENCE [LARGE SCALE GENOMIC DNA]</scope>
    <source>
        <strain evidence="8 9">DSM 11053</strain>
    </source>
</reference>
<keyword evidence="2" id="KW-1003">Cell membrane</keyword>
<evidence type="ECO:0000256" key="5">
    <source>
        <dbReference type="ARBA" id="ARBA00023136"/>
    </source>
</evidence>
<evidence type="ECO:0000313" key="9">
    <source>
        <dbReference type="Proteomes" id="UP000565572"/>
    </source>
</evidence>
<dbReference type="SUPFAM" id="SSF52540">
    <property type="entry name" value="P-loop containing nucleoside triphosphate hydrolases"/>
    <property type="match status" value="1"/>
</dbReference>
<dbReference type="GO" id="GO:0005886">
    <property type="term" value="C:plasma membrane"/>
    <property type="evidence" value="ECO:0007669"/>
    <property type="project" value="UniProtKB-SubCell"/>
</dbReference>
<dbReference type="Proteomes" id="UP000565572">
    <property type="component" value="Unassembled WGS sequence"/>
</dbReference>
<gene>
    <name evidence="8" type="ORF">FHX39_001424</name>
</gene>
<dbReference type="InterPro" id="IPR032689">
    <property type="entry name" value="TraG-D_C"/>
</dbReference>
<evidence type="ECO:0000259" key="7">
    <source>
        <dbReference type="Pfam" id="PF12696"/>
    </source>
</evidence>
<dbReference type="Pfam" id="PF12696">
    <property type="entry name" value="TraG-D_C"/>
    <property type="match status" value="1"/>
</dbReference>
<name>A0A7W5P6G6_9ACTN</name>
<dbReference type="AlphaFoldDB" id="A0A7W5P6G6"/>
<evidence type="ECO:0000256" key="2">
    <source>
        <dbReference type="ARBA" id="ARBA00022475"/>
    </source>
</evidence>
<evidence type="ECO:0000256" key="1">
    <source>
        <dbReference type="ARBA" id="ARBA00004651"/>
    </source>
</evidence>
<accession>A0A7W5P6G6</accession>
<evidence type="ECO:0000256" key="6">
    <source>
        <dbReference type="SAM" id="MobiDB-lite"/>
    </source>
</evidence>
<keyword evidence="4" id="KW-1133">Transmembrane helix</keyword>
<comment type="caution">
    <text evidence="8">The sequence shown here is derived from an EMBL/GenBank/DDBJ whole genome shotgun (WGS) entry which is preliminary data.</text>
</comment>
<organism evidence="8 9">
    <name type="scientific">Microlunatus antarcticus</name>
    <dbReference type="NCBI Taxonomy" id="53388"/>
    <lineage>
        <taxon>Bacteria</taxon>
        <taxon>Bacillati</taxon>
        <taxon>Actinomycetota</taxon>
        <taxon>Actinomycetes</taxon>
        <taxon>Propionibacteriales</taxon>
        <taxon>Propionibacteriaceae</taxon>
        <taxon>Microlunatus</taxon>
    </lineage>
</organism>
<dbReference type="EMBL" id="JACHZG010000001">
    <property type="protein sequence ID" value="MBB3326480.1"/>
    <property type="molecule type" value="Genomic_DNA"/>
</dbReference>
<sequence>MPWDRTVGVLGPQGSGKTLDLLVPALLDAPGAALVTTTKPDDLYLSWTHRSRNSLGGLDRPCVVADPFGLAQHLTPLVWDPIAGCGDPWVAQRRAHAFCAGLGAGDSTGGGTSDASRFYTAEAAKVTAAFLHAAALAGHTLDQLLRWVADPTAAVEPVHILRRHPGAAPQWHGLLHAALHGDERTAANTATTVQQALGLFFQPALRARCTPTPDRPATDLDDLVRRRGTVYLLGRDDPYAPATPLLTAIAEDVLDTALRHANSSPHGRLCPPLLACLDELPSIAPLPTLQTRMANERALGISFIWAAQTYTQLVTRFGDTGALTLLGLTNVLAVFGGTSDPILTRRLTDLAGHTRTPRTSWSHGPTRNGTTSSDDLPTLTADEIRLLPPGRALVFADQARPLIARLERCTNGPRGRQLLADQTQLRRRPGQAGDA</sequence>
<dbReference type="InterPro" id="IPR027417">
    <property type="entry name" value="P-loop_NTPase"/>
</dbReference>
<dbReference type="RefSeq" id="WP_332836709.1">
    <property type="nucleotide sequence ID" value="NZ_JACHZG010000001.1"/>
</dbReference>
<comment type="subcellular location">
    <subcellularLocation>
        <location evidence="1">Cell membrane</location>
        <topology evidence="1">Multi-pass membrane protein</topology>
    </subcellularLocation>
</comment>
<feature type="compositionally biased region" description="Polar residues" evidence="6">
    <location>
        <begin position="357"/>
        <end position="375"/>
    </location>
</feature>
<dbReference type="InterPro" id="IPR051539">
    <property type="entry name" value="T4SS-coupling_protein"/>
</dbReference>
<evidence type="ECO:0000313" key="8">
    <source>
        <dbReference type="EMBL" id="MBB3326480.1"/>
    </source>
</evidence>
<proteinExistence type="predicted"/>
<dbReference type="Gene3D" id="3.40.50.300">
    <property type="entry name" value="P-loop containing nucleotide triphosphate hydrolases"/>
    <property type="match status" value="1"/>
</dbReference>